<dbReference type="SUPFAM" id="SSF52540">
    <property type="entry name" value="P-loop containing nucleoside triphosphate hydrolases"/>
    <property type="match status" value="1"/>
</dbReference>
<dbReference type="Proteomes" id="UP000542776">
    <property type="component" value="Unassembled WGS sequence"/>
</dbReference>
<dbReference type="InterPro" id="IPR027417">
    <property type="entry name" value="P-loop_NTPase"/>
</dbReference>
<protein>
    <submittedName>
        <fullName evidence="2">Protein ImuA</fullName>
    </submittedName>
</protein>
<proteinExistence type="predicted"/>
<sequence length="362" mass="38329">MASEWMGDHASRRAKPSSHRHSDWPVSQDEDGAPEVFDEGEAGDDDAGDLVPAEPSRQPRPVALAALRGAIRRIEGQPACRMEEPDRQAGGARTKENDPTIRAHVASSGSASFERLSLGLERADRLLGGGFPAAALSEIRVDAVRDGGAALGFALALAALFGASARRPVIWIAAAPMLGEAGWPYRPGLAGFGLDPDALVMVRTRRLDEAAWAAEEAVRSGAAALTLLELQGNPARLSLEGTRRLQTRARDAGRPVLLLRQGAFAESTAAPLRLHVAPHRAAPVPGLADPRLIGPPRFRLAVEKSRDGRPDHMLLEWNRHDRRFLEPAAALPGASAAAPVDGPDPARASGPVVAWPGARRAG</sequence>
<dbReference type="Gene3D" id="3.40.50.300">
    <property type="entry name" value="P-loop containing nucleotide triphosphate hydrolases"/>
    <property type="match status" value="1"/>
</dbReference>
<feature type="compositionally biased region" description="Basic and acidic residues" evidence="1">
    <location>
        <begin position="1"/>
        <end position="11"/>
    </location>
</feature>
<comment type="caution">
    <text evidence="2">The sequence shown here is derived from an EMBL/GenBank/DDBJ whole genome shotgun (WGS) entry which is preliminary data.</text>
</comment>
<dbReference type="AlphaFoldDB" id="A0A7W6E932"/>
<evidence type="ECO:0000313" key="3">
    <source>
        <dbReference type="Proteomes" id="UP000542776"/>
    </source>
</evidence>
<evidence type="ECO:0000313" key="2">
    <source>
        <dbReference type="EMBL" id="MBB3996519.1"/>
    </source>
</evidence>
<keyword evidence="3" id="KW-1185">Reference proteome</keyword>
<gene>
    <name evidence="2" type="ORF">GGR04_000340</name>
</gene>
<reference evidence="2 3" key="1">
    <citation type="submission" date="2020-08" db="EMBL/GenBank/DDBJ databases">
        <title>Genomic Encyclopedia of Type Strains, Phase IV (KMG-IV): sequencing the most valuable type-strain genomes for metagenomic binning, comparative biology and taxonomic classification.</title>
        <authorList>
            <person name="Goeker M."/>
        </authorList>
    </citation>
    <scope>NUCLEOTIDE SEQUENCE [LARGE SCALE GENOMIC DNA]</scope>
    <source>
        <strain evidence="2 3">DSM 102238</strain>
    </source>
</reference>
<name>A0A7W6E932_9HYPH</name>
<feature type="region of interest" description="Disordered" evidence="1">
    <location>
        <begin position="76"/>
        <end position="96"/>
    </location>
</feature>
<feature type="region of interest" description="Disordered" evidence="1">
    <location>
        <begin position="1"/>
        <end position="61"/>
    </location>
</feature>
<feature type="compositionally biased region" description="Acidic residues" evidence="1">
    <location>
        <begin position="28"/>
        <end position="48"/>
    </location>
</feature>
<dbReference type="RefSeq" id="WP_246392616.1">
    <property type="nucleotide sequence ID" value="NZ_JACIEK010000001.1"/>
</dbReference>
<dbReference type="EMBL" id="JACIEK010000001">
    <property type="protein sequence ID" value="MBB3996519.1"/>
    <property type="molecule type" value="Genomic_DNA"/>
</dbReference>
<feature type="region of interest" description="Disordered" evidence="1">
    <location>
        <begin position="331"/>
        <end position="362"/>
    </location>
</feature>
<accession>A0A7W6E932</accession>
<feature type="compositionally biased region" description="Basic and acidic residues" evidence="1">
    <location>
        <begin position="81"/>
        <end position="96"/>
    </location>
</feature>
<evidence type="ECO:0000256" key="1">
    <source>
        <dbReference type="SAM" id="MobiDB-lite"/>
    </source>
</evidence>
<organism evidence="2 3">
    <name type="scientific">Aureimonas pseudogalii</name>
    <dbReference type="NCBI Taxonomy" id="1744844"/>
    <lineage>
        <taxon>Bacteria</taxon>
        <taxon>Pseudomonadati</taxon>
        <taxon>Pseudomonadota</taxon>
        <taxon>Alphaproteobacteria</taxon>
        <taxon>Hyphomicrobiales</taxon>
        <taxon>Aurantimonadaceae</taxon>
        <taxon>Aureimonas</taxon>
    </lineage>
</organism>